<dbReference type="Pfam" id="PF02739">
    <property type="entry name" value="5_3_exonuc_N"/>
    <property type="match status" value="1"/>
</dbReference>
<dbReference type="Pfam" id="PF22619">
    <property type="entry name" value="DNA_polI_exo1"/>
    <property type="match status" value="1"/>
</dbReference>
<dbReference type="CDD" id="cd09898">
    <property type="entry name" value="H3TH_53EXO"/>
    <property type="match status" value="1"/>
</dbReference>
<keyword evidence="5 11" id="KW-0227">DNA damage</keyword>
<dbReference type="InterPro" id="IPR029060">
    <property type="entry name" value="PIN-like_dom_sf"/>
</dbReference>
<evidence type="ECO:0000256" key="11">
    <source>
        <dbReference type="RuleBase" id="RU004460"/>
    </source>
</evidence>
<keyword evidence="7 11" id="KW-0238">DNA-binding</keyword>
<dbReference type="GO" id="GO:0008409">
    <property type="term" value="F:5'-3' exonuclease activity"/>
    <property type="evidence" value="ECO:0007669"/>
    <property type="project" value="UniProtKB-UniRule"/>
</dbReference>
<dbReference type="GO" id="GO:0003887">
    <property type="term" value="F:DNA-directed DNA polymerase activity"/>
    <property type="evidence" value="ECO:0007669"/>
    <property type="project" value="UniProtKB-UniRule"/>
</dbReference>
<dbReference type="InterPro" id="IPR008918">
    <property type="entry name" value="HhH2"/>
</dbReference>
<keyword evidence="11" id="KW-0378">Hydrolase</keyword>
<evidence type="ECO:0000256" key="9">
    <source>
        <dbReference type="ARBA" id="ARBA00049244"/>
    </source>
</evidence>
<protein>
    <recommendedName>
        <fullName evidence="10 11">DNA polymerase I</fullName>
        <ecNumber evidence="10 11">2.7.7.7</ecNumber>
    </recommendedName>
</protein>
<dbReference type="InterPro" id="IPR001098">
    <property type="entry name" value="DNA-dir_DNA_pol_A_palm_dom"/>
</dbReference>
<keyword evidence="3 11" id="KW-0548">Nucleotidyltransferase</keyword>
<dbReference type="SMART" id="SM00475">
    <property type="entry name" value="53EXOc"/>
    <property type="match status" value="1"/>
</dbReference>
<dbReference type="InterPro" id="IPR002298">
    <property type="entry name" value="DNA_polymerase_A"/>
</dbReference>
<evidence type="ECO:0000259" key="13">
    <source>
        <dbReference type="SMART" id="SM00482"/>
    </source>
</evidence>
<dbReference type="FunFam" id="1.10.150.20:FF:000002">
    <property type="entry name" value="DNA polymerase I"/>
    <property type="match status" value="1"/>
</dbReference>
<dbReference type="EMBL" id="MGFG01000026">
    <property type="protein sequence ID" value="OGM00688.1"/>
    <property type="molecule type" value="Genomic_DNA"/>
</dbReference>
<keyword evidence="6 11" id="KW-0239">DNA-directed DNA polymerase</keyword>
<evidence type="ECO:0000256" key="3">
    <source>
        <dbReference type="ARBA" id="ARBA00022695"/>
    </source>
</evidence>
<dbReference type="Gene3D" id="1.20.1060.10">
    <property type="entry name" value="Taq DNA Polymerase, Chain T, domain 4"/>
    <property type="match status" value="1"/>
</dbReference>
<keyword evidence="4 11" id="KW-0235">DNA replication</keyword>
<reference evidence="14 15" key="1">
    <citation type="journal article" date="2016" name="Nat. Commun.">
        <title>Thousands of microbial genomes shed light on interconnected biogeochemical processes in an aquifer system.</title>
        <authorList>
            <person name="Anantharaman K."/>
            <person name="Brown C.T."/>
            <person name="Hug L.A."/>
            <person name="Sharon I."/>
            <person name="Castelle C.J."/>
            <person name="Probst A.J."/>
            <person name="Thomas B.C."/>
            <person name="Singh A."/>
            <person name="Wilkins M.J."/>
            <person name="Karaoz U."/>
            <person name="Brodie E.L."/>
            <person name="Williams K.H."/>
            <person name="Hubbard S.S."/>
            <person name="Banfield J.F."/>
        </authorList>
    </citation>
    <scope>NUCLEOTIDE SEQUENCE [LARGE SCALE GENOMIC DNA]</scope>
</reference>
<dbReference type="Gene3D" id="3.30.70.370">
    <property type="match status" value="1"/>
</dbReference>
<name>A0A1F7WEQ6_9BACT</name>
<dbReference type="SUPFAM" id="SSF47807">
    <property type="entry name" value="5' to 3' exonuclease, C-terminal subdomain"/>
    <property type="match status" value="1"/>
</dbReference>
<dbReference type="InterPro" id="IPR020045">
    <property type="entry name" value="DNA_polI_H3TH"/>
</dbReference>
<evidence type="ECO:0000313" key="15">
    <source>
        <dbReference type="Proteomes" id="UP000176988"/>
    </source>
</evidence>
<dbReference type="GO" id="GO:0006261">
    <property type="term" value="P:DNA-templated DNA replication"/>
    <property type="evidence" value="ECO:0007669"/>
    <property type="project" value="UniProtKB-UniRule"/>
</dbReference>
<comment type="caution">
    <text evidence="14">The sequence shown here is derived from an EMBL/GenBank/DDBJ whole genome shotgun (WGS) entry which is preliminary data.</text>
</comment>
<evidence type="ECO:0000256" key="7">
    <source>
        <dbReference type="ARBA" id="ARBA00023125"/>
    </source>
</evidence>
<dbReference type="Gene3D" id="1.10.150.20">
    <property type="entry name" value="5' to 3' exonuclease, C-terminal subdomain"/>
    <property type="match status" value="2"/>
</dbReference>
<evidence type="ECO:0000313" key="14">
    <source>
        <dbReference type="EMBL" id="OGM00688.1"/>
    </source>
</evidence>
<dbReference type="EC" id="2.7.7.7" evidence="10 11"/>
<keyword evidence="8 11" id="KW-0234">DNA repair</keyword>
<keyword evidence="2 11" id="KW-0808">Transferase</keyword>
<organism evidence="14 15">
    <name type="scientific">Candidatus Uhrbacteria bacterium RIFOXYC2_FULL_47_19</name>
    <dbReference type="NCBI Taxonomy" id="1802424"/>
    <lineage>
        <taxon>Bacteria</taxon>
        <taxon>Candidatus Uhriibacteriota</taxon>
    </lineage>
</organism>
<dbReference type="NCBIfam" id="TIGR00593">
    <property type="entry name" value="pola"/>
    <property type="match status" value="1"/>
</dbReference>
<dbReference type="GO" id="GO:0006302">
    <property type="term" value="P:double-strand break repair"/>
    <property type="evidence" value="ECO:0007669"/>
    <property type="project" value="TreeGrafter"/>
</dbReference>
<dbReference type="PROSITE" id="PS00447">
    <property type="entry name" value="DNA_POLYMERASE_A"/>
    <property type="match status" value="1"/>
</dbReference>
<dbReference type="InterPro" id="IPR043502">
    <property type="entry name" value="DNA/RNA_pol_sf"/>
</dbReference>
<dbReference type="PANTHER" id="PTHR10133:SF27">
    <property type="entry name" value="DNA POLYMERASE NU"/>
    <property type="match status" value="1"/>
</dbReference>
<dbReference type="PANTHER" id="PTHR10133">
    <property type="entry name" value="DNA POLYMERASE I"/>
    <property type="match status" value="1"/>
</dbReference>
<dbReference type="InterPro" id="IPR012337">
    <property type="entry name" value="RNaseH-like_sf"/>
</dbReference>
<comment type="catalytic activity">
    <reaction evidence="9 11">
        <text>DNA(n) + a 2'-deoxyribonucleoside 5'-triphosphate = DNA(n+1) + diphosphate</text>
        <dbReference type="Rhea" id="RHEA:22508"/>
        <dbReference type="Rhea" id="RHEA-COMP:17339"/>
        <dbReference type="Rhea" id="RHEA-COMP:17340"/>
        <dbReference type="ChEBI" id="CHEBI:33019"/>
        <dbReference type="ChEBI" id="CHEBI:61560"/>
        <dbReference type="ChEBI" id="CHEBI:173112"/>
        <dbReference type="EC" id="2.7.7.7"/>
    </reaction>
</comment>
<dbReference type="SUPFAM" id="SSF56672">
    <property type="entry name" value="DNA/RNA polymerases"/>
    <property type="match status" value="1"/>
</dbReference>
<dbReference type="SUPFAM" id="SSF53098">
    <property type="entry name" value="Ribonuclease H-like"/>
    <property type="match status" value="1"/>
</dbReference>
<proteinExistence type="inferred from homology"/>
<feature type="domain" description="5'-3' exonuclease" evidence="12">
    <location>
        <begin position="3"/>
        <end position="267"/>
    </location>
</feature>
<dbReference type="InterPro" id="IPR002421">
    <property type="entry name" value="5-3_exonuclease"/>
</dbReference>
<dbReference type="CDD" id="cd06140">
    <property type="entry name" value="DNA_polA_I_Bacillus_like_exo"/>
    <property type="match status" value="1"/>
</dbReference>
<dbReference type="STRING" id="1802424.A2480_04600"/>
<dbReference type="SMART" id="SM00482">
    <property type="entry name" value="POLAc"/>
    <property type="match status" value="1"/>
</dbReference>
<dbReference type="InterPro" id="IPR020046">
    <property type="entry name" value="5-3_exonucl_a-hlix_arch_N"/>
</dbReference>
<dbReference type="NCBIfam" id="NF004397">
    <property type="entry name" value="PRK05755.1"/>
    <property type="match status" value="1"/>
</dbReference>
<evidence type="ECO:0000256" key="8">
    <source>
        <dbReference type="ARBA" id="ARBA00023204"/>
    </source>
</evidence>
<dbReference type="FunFam" id="1.20.1060.10:FF:000001">
    <property type="entry name" value="DNA polymerase I"/>
    <property type="match status" value="1"/>
</dbReference>
<dbReference type="PRINTS" id="PR00868">
    <property type="entry name" value="DNAPOLI"/>
</dbReference>
<dbReference type="Pfam" id="PF00476">
    <property type="entry name" value="DNA_pol_A"/>
    <property type="match status" value="1"/>
</dbReference>
<dbReference type="AlphaFoldDB" id="A0A1F7WEQ6"/>
<evidence type="ECO:0000256" key="5">
    <source>
        <dbReference type="ARBA" id="ARBA00022763"/>
    </source>
</evidence>
<keyword evidence="11" id="KW-0540">Nuclease</keyword>
<sequence length="911" mass="101676">MKKRLIVIDGHALLHRAWHALPPLSTKDGLVVSGAYGFFMILLKAIKELKPSHLVVTFDLAGPTFRHKEYKAYKATREEKPDELYAQVPIIEEILKQMDIPVCSASGFEADDVIGTIAVTVRDQNPEVEVIIVTGDKDTLQLVNDGVSVYTLRKGMTDTVLYNPAGVEEKMGVRPDQMVDYKALRGDPSDNIPGVRGVGEKTAVDLIQRFGSLANLYKALDANQAEISDSVRRKLIEGKDDALMSQNLCRIRTDVKINFHLVDAEFKPVTREAVQDSFERYQFSRLLTQLPKSDSEEGRKAGGQLGLLGETGSVEEEEQQFVKHAWIEVKTVAELNKIVEMLKKTKRLAFRSTVLLNDNNNSSISPDLLVLSDEKVVYLISKEILTEGAGVISSLFSGHGTELICHDLKTEIRRLQTLGIEIKNRTFDLMLASYLLHAGERRHSLEAILSFLRGISTPTKHDDVSTNQLQERLVVEVSQLASLADEFSIQLRNNGLLEVFWDMEVPLAHVLVRLEHNGVGLDSKYLLKFSEELEKKIDSLTAEIYGLAGEEFNLNSPGQLKDVLFVHLGLSAAGLKKTVSGQTLSTAAAELEKIKDQHEIIGRILDYRELAKLQSTYVEALPPLVDPKTGRIHADFNQTVTATGRLSSSNPNLQNIPTAGSEYGKKVRDAFVAREGSVLLAADYSQIELRIAAHIANEQTMINAFSSGEDIHYRTAVEMFGEDKAKESRRIAKAINFGILYGMGAQRLAASTDLPVTEARNYIDQYFALHGGIEQYIQETKEKLATDGFVETIFGRKRFFPNFHLLNQRERAEAERQAVNMPIQGSSADMIKKAMINIDRLLGERYGYGDDSPVQMILQVHDELIFEAKKELVAEVAKLVTKEMESVIKLKVQITVDIKTGERWGSMEKLV</sequence>
<evidence type="ECO:0000256" key="2">
    <source>
        <dbReference type="ARBA" id="ARBA00022679"/>
    </source>
</evidence>
<evidence type="ECO:0000256" key="6">
    <source>
        <dbReference type="ARBA" id="ARBA00022932"/>
    </source>
</evidence>
<dbReference type="InterPro" id="IPR036279">
    <property type="entry name" value="5-3_exonuclease_C_sf"/>
</dbReference>
<dbReference type="Pfam" id="PF01367">
    <property type="entry name" value="5_3_exonuc"/>
    <property type="match status" value="1"/>
</dbReference>
<accession>A0A1F7WEQ6</accession>
<dbReference type="Gene3D" id="3.30.420.10">
    <property type="entry name" value="Ribonuclease H-like superfamily/Ribonuclease H"/>
    <property type="match status" value="1"/>
</dbReference>
<dbReference type="InterPro" id="IPR019760">
    <property type="entry name" value="DNA-dir_DNA_pol_A_CS"/>
</dbReference>
<comment type="similarity">
    <text evidence="1 11">Belongs to the DNA polymerase type-A family.</text>
</comment>
<dbReference type="InterPro" id="IPR054690">
    <property type="entry name" value="DNA_polI_exonuclease"/>
</dbReference>
<evidence type="ECO:0000256" key="1">
    <source>
        <dbReference type="ARBA" id="ARBA00007705"/>
    </source>
</evidence>
<dbReference type="Proteomes" id="UP000176988">
    <property type="component" value="Unassembled WGS sequence"/>
</dbReference>
<dbReference type="CDD" id="cd09859">
    <property type="entry name" value="PIN_53EXO"/>
    <property type="match status" value="1"/>
</dbReference>
<dbReference type="FunFam" id="1.10.150.20:FF:000003">
    <property type="entry name" value="DNA polymerase I"/>
    <property type="match status" value="1"/>
</dbReference>
<feature type="domain" description="DNA-directed DNA polymerase family A palm" evidence="13">
    <location>
        <begin position="664"/>
        <end position="872"/>
    </location>
</feature>
<dbReference type="GO" id="GO:0003677">
    <property type="term" value="F:DNA binding"/>
    <property type="evidence" value="ECO:0007669"/>
    <property type="project" value="UniProtKB-UniRule"/>
</dbReference>
<dbReference type="CDD" id="cd08637">
    <property type="entry name" value="DNA_pol_A_pol_I_C"/>
    <property type="match status" value="1"/>
</dbReference>
<dbReference type="SUPFAM" id="SSF88723">
    <property type="entry name" value="PIN domain-like"/>
    <property type="match status" value="1"/>
</dbReference>
<dbReference type="SMART" id="SM00279">
    <property type="entry name" value="HhH2"/>
    <property type="match status" value="1"/>
</dbReference>
<dbReference type="InterPro" id="IPR036397">
    <property type="entry name" value="RNaseH_sf"/>
</dbReference>
<gene>
    <name evidence="11" type="primary">polA</name>
    <name evidence="14" type="ORF">A2480_04600</name>
</gene>
<evidence type="ECO:0000256" key="10">
    <source>
        <dbReference type="NCBIfam" id="TIGR00593"/>
    </source>
</evidence>
<evidence type="ECO:0000259" key="12">
    <source>
        <dbReference type="SMART" id="SM00475"/>
    </source>
</evidence>
<dbReference type="Gene3D" id="3.40.50.1010">
    <property type="entry name" value="5'-nuclease"/>
    <property type="match status" value="1"/>
</dbReference>
<dbReference type="InterPro" id="IPR018320">
    <property type="entry name" value="DNA_polymerase_1"/>
</dbReference>
<keyword evidence="11" id="KW-0269">Exonuclease</keyword>
<comment type="function">
    <text evidence="11">In addition to polymerase activity, this DNA polymerase exhibits 5'-3' exonuclease activity.</text>
</comment>
<evidence type="ECO:0000256" key="4">
    <source>
        <dbReference type="ARBA" id="ARBA00022705"/>
    </source>
</evidence>